<evidence type="ECO:0000256" key="4">
    <source>
        <dbReference type="ARBA" id="ARBA00023015"/>
    </source>
</evidence>
<keyword evidence="5" id="KW-0804">Transcription</keyword>
<evidence type="ECO:0000259" key="8">
    <source>
        <dbReference type="PROSITE" id="PS01124"/>
    </source>
</evidence>
<dbReference type="InterPro" id="IPR011110">
    <property type="entry name" value="Reg_prop"/>
</dbReference>
<dbReference type="InterPro" id="IPR036890">
    <property type="entry name" value="HATPase_C_sf"/>
</dbReference>
<evidence type="ECO:0000313" key="12">
    <source>
        <dbReference type="Proteomes" id="UP000242818"/>
    </source>
</evidence>
<keyword evidence="11" id="KW-0808">Transferase</keyword>
<evidence type="ECO:0000259" key="9">
    <source>
        <dbReference type="PROSITE" id="PS50109"/>
    </source>
</evidence>
<accession>A0A1C4FUL6</accession>
<evidence type="ECO:0000313" key="11">
    <source>
        <dbReference type="EMBL" id="SCC59343.1"/>
    </source>
</evidence>
<keyword evidence="7" id="KW-1133">Transmembrane helix</keyword>
<feature type="modified residue" description="4-aspartylphosphate" evidence="6">
    <location>
        <position position="1128"/>
    </location>
</feature>
<dbReference type="PROSITE" id="PS01124">
    <property type="entry name" value="HTH_ARAC_FAMILY_2"/>
    <property type="match status" value="1"/>
</dbReference>
<feature type="transmembrane region" description="Helical" evidence="7">
    <location>
        <begin position="760"/>
        <end position="785"/>
    </location>
</feature>
<dbReference type="InterPro" id="IPR013783">
    <property type="entry name" value="Ig-like_fold"/>
</dbReference>
<dbReference type="Gene3D" id="1.10.287.130">
    <property type="match status" value="1"/>
</dbReference>
<reference evidence="11 12" key="1">
    <citation type="submission" date="2016-08" db="EMBL/GenBank/DDBJ databases">
        <authorList>
            <person name="Seilhamer J.J."/>
        </authorList>
    </citation>
    <scope>NUCLEOTIDE SEQUENCE [LARGE SCALE GENOMIC DNA]</scope>
    <source>
        <strain evidence="11 12">A37T2</strain>
    </source>
</reference>
<evidence type="ECO:0000256" key="7">
    <source>
        <dbReference type="SAM" id="Phobius"/>
    </source>
</evidence>
<dbReference type="Gene3D" id="2.130.10.10">
    <property type="entry name" value="YVTN repeat-like/Quinoprotein amine dehydrogenase"/>
    <property type="match status" value="2"/>
</dbReference>
<dbReference type="STRING" id="1335309.GA0116948_11713"/>
<dbReference type="SMART" id="SM00388">
    <property type="entry name" value="HisKA"/>
    <property type="match status" value="1"/>
</dbReference>
<keyword evidence="7" id="KW-0812">Transmembrane</keyword>
<dbReference type="SMART" id="SM00342">
    <property type="entry name" value="HTH_ARAC"/>
    <property type="match status" value="1"/>
</dbReference>
<sequence length="1331" mass="150286">MPCYGQLSNYVVKQFNNTDGLSSSYVNRIFQDSDELLWFATWDGLNVYDGSAFHVFNYNRQGMGNTLGSNVIYQLTEDRLHHIWLGTAEGVSKYEKSTGRISNYLYDLPHSAVNGYFLALDSVGTIYAARINSASVSYYDTATDKFYPCSVSGLSGMGVRKMAFDRQGRLWIFTNEGLQVYHKEGHHFYAIKAFPFARHVDNLLFTNGHIFYTTTQQELIRVDDDLHIQTVLSLQHPVRSMTFYQDHYLLAWNTKGIGAYGLDFKPDDFLLNEVPLLKNTRINNLFTGVEKMLWCGTDGGGIVKIAKRENYFTTVSRGGKPLINAPVRAFCNVNGRVWAAAKGNGIITLPEGNGLPIFTPEEAADYNIYAMASGHDGLVYIGSDGMGLSVYDPFMRKTWHWKTMAGTSGMALPGAVRTILCAADSSIWMGLSAGGLVHLKLMREGNELHITQWQRYPYNGGNTGPGNDVINALAQSADGLLWIGCRFGGLSVLDPRSGKFTTFRAGAYAGSLSNNDVLSLYCDRQDRMWVGTSYGLNWMYTKDIHQANPRFNTLNIEDGLPNSTFHAIAEDAQGGIWVSTNNGLAQIDPQNGKTVQFRMADGLQSDEFCDNAIWKDDAGYLYFGNVAGFNYCLPAKMHFSHRQSNLLLTDLQLGGHAENENSIQVVNMKHALPAPHFSLPRRNNFLEFRVKTINFSNKQKSQYAYYLEKYDKVWHYLGPDRRIAYSNIPPGNYKMIIKWSNGEGTWNNGVTAFYLTVQQYFWLTWPAFLGYCCLLALGVYAVHIYRRNKLQMQHKLTMEHVLREKDEALHQEQLNFFTNIAHELQTPLTLITGSLELYQQPDSTPHFLSIVNQQASRLNYLVYQLLEFRKAEAGHLKNRYSYLNVSQLLTNIAALFTPLQERHNQQFLVDILPLPDCWMDKDKFEKIAFNLLSNAFKHTPSGCEIHCSLCAKDDCLELVVANAGNTLPQADIEKLFNKFFVTGNTEPTRVSTGLGLALTRQLVTLLNGHIQVACDHNWIYFTVTLPAKVVPAMEERLAGTVAPTEQPSHLLKTMTDAPPKPAPDNRQALLDGLGQEQKKSILVVEDDPDIRYLLNDLFKEDYIVFEAGNGREALDLMNTVVPNLIIADIMMPDMSGLELCNTLKHMAATCHIPFVMLSARSTIDHQTEGYEAGADAYIPKPFHTGHLQVRVRKLLEYQEKLHTLFRQDRVINHLSNTGMKEEDKAFLEQTIRCINQHIDNEALDAALLEKSLAMSKAYFYRRVKALSGMTPGELIKTIRLQHAAQLLQTTDMTVAEVFYSSGFSNQSHFFREFKKKYQTSPSEYRAGFVSR</sequence>
<dbReference type="PANTHER" id="PTHR43547:SF2">
    <property type="entry name" value="HYBRID SIGNAL TRANSDUCTION HISTIDINE KINASE C"/>
    <property type="match status" value="1"/>
</dbReference>
<dbReference type="PROSITE" id="PS50109">
    <property type="entry name" value="HIS_KIN"/>
    <property type="match status" value="1"/>
</dbReference>
<dbReference type="Pfam" id="PF00512">
    <property type="entry name" value="HisKA"/>
    <property type="match status" value="1"/>
</dbReference>
<evidence type="ECO:0000256" key="5">
    <source>
        <dbReference type="ARBA" id="ARBA00023163"/>
    </source>
</evidence>
<dbReference type="RefSeq" id="WP_205686076.1">
    <property type="nucleotide sequence ID" value="NZ_QCYL01000003.1"/>
</dbReference>
<dbReference type="SUPFAM" id="SSF47384">
    <property type="entry name" value="Homodimeric domain of signal transducing histidine kinase"/>
    <property type="match status" value="1"/>
</dbReference>
<dbReference type="Gene3D" id="2.60.40.10">
    <property type="entry name" value="Immunoglobulins"/>
    <property type="match status" value="1"/>
</dbReference>
<evidence type="ECO:0000256" key="2">
    <source>
        <dbReference type="ARBA" id="ARBA00012438"/>
    </source>
</evidence>
<dbReference type="PANTHER" id="PTHR43547">
    <property type="entry name" value="TWO-COMPONENT HISTIDINE KINASE"/>
    <property type="match status" value="1"/>
</dbReference>
<protein>
    <recommendedName>
        <fullName evidence="2">histidine kinase</fullName>
        <ecNumber evidence="2">2.7.13.3</ecNumber>
    </recommendedName>
</protein>
<dbReference type="Proteomes" id="UP000242818">
    <property type="component" value="Unassembled WGS sequence"/>
</dbReference>
<dbReference type="SMART" id="SM00387">
    <property type="entry name" value="HATPase_c"/>
    <property type="match status" value="1"/>
</dbReference>
<feature type="domain" description="Histidine kinase" evidence="9">
    <location>
        <begin position="819"/>
        <end position="1029"/>
    </location>
</feature>
<dbReference type="Gene3D" id="3.30.565.10">
    <property type="entry name" value="Histidine kinase-like ATPase, C-terminal domain"/>
    <property type="match status" value="1"/>
</dbReference>
<dbReference type="SMART" id="SM00448">
    <property type="entry name" value="REC"/>
    <property type="match status" value="1"/>
</dbReference>
<dbReference type="EMBL" id="FMAR01000017">
    <property type="protein sequence ID" value="SCC59343.1"/>
    <property type="molecule type" value="Genomic_DNA"/>
</dbReference>
<dbReference type="GO" id="GO:0000155">
    <property type="term" value="F:phosphorelay sensor kinase activity"/>
    <property type="evidence" value="ECO:0007669"/>
    <property type="project" value="InterPro"/>
</dbReference>
<dbReference type="InterPro" id="IPR003661">
    <property type="entry name" value="HisK_dim/P_dom"/>
</dbReference>
<dbReference type="InterPro" id="IPR001789">
    <property type="entry name" value="Sig_transdc_resp-reg_receiver"/>
</dbReference>
<comment type="catalytic activity">
    <reaction evidence="1">
        <text>ATP + protein L-histidine = ADP + protein N-phospho-L-histidine.</text>
        <dbReference type="EC" id="2.7.13.3"/>
    </reaction>
</comment>
<dbReference type="SUPFAM" id="SSF52172">
    <property type="entry name" value="CheY-like"/>
    <property type="match status" value="1"/>
</dbReference>
<dbReference type="GO" id="GO:0043565">
    <property type="term" value="F:sequence-specific DNA binding"/>
    <property type="evidence" value="ECO:0007669"/>
    <property type="project" value="InterPro"/>
</dbReference>
<gene>
    <name evidence="11" type="ORF">GA0116948_11713</name>
</gene>
<dbReference type="InterPro" id="IPR003594">
    <property type="entry name" value="HATPase_dom"/>
</dbReference>
<dbReference type="Gene3D" id="1.10.10.60">
    <property type="entry name" value="Homeodomain-like"/>
    <property type="match status" value="1"/>
</dbReference>
<keyword evidence="11" id="KW-0418">Kinase</keyword>
<keyword evidence="12" id="KW-1185">Reference proteome</keyword>
<dbReference type="Pfam" id="PF07494">
    <property type="entry name" value="Reg_prop"/>
    <property type="match status" value="3"/>
</dbReference>
<dbReference type="InterPro" id="IPR015943">
    <property type="entry name" value="WD40/YVTN_repeat-like_dom_sf"/>
</dbReference>
<dbReference type="InterPro" id="IPR018060">
    <property type="entry name" value="HTH_AraC"/>
</dbReference>
<dbReference type="Pfam" id="PF12833">
    <property type="entry name" value="HTH_18"/>
    <property type="match status" value="1"/>
</dbReference>
<dbReference type="CDD" id="cd17574">
    <property type="entry name" value="REC_OmpR"/>
    <property type="match status" value="1"/>
</dbReference>
<dbReference type="GO" id="GO:0003700">
    <property type="term" value="F:DNA-binding transcription factor activity"/>
    <property type="evidence" value="ECO:0007669"/>
    <property type="project" value="InterPro"/>
</dbReference>
<dbReference type="Pfam" id="PF02518">
    <property type="entry name" value="HATPase_c"/>
    <property type="match status" value="1"/>
</dbReference>
<evidence type="ECO:0000256" key="3">
    <source>
        <dbReference type="ARBA" id="ARBA00022553"/>
    </source>
</evidence>
<dbReference type="InterPro" id="IPR011006">
    <property type="entry name" value="CheY-like_superfamily"/>
</dbReference>
<keyword evidence="7" id="KW-0472">Membrane</keyword>
<dbReference type="SUPFAM" id="SSF46689">
    <property type="entry name" value="Homeodomain-like"/>
    <property type="match status" value="1"/>
</dbReference>
<organism evidence="11 12">
    <name type="scientific">Chitinophaga costaii</name>
    <dbReference type="NCBI Taxonomy" id="1335309"/>
    <lineage>
        <taxon>Bacteria</taxon>
        <taxon>Pseudomonadati</taxon>
        <taxon>Bacteroidota</taxon>
        <taxon>Chitinophagia</taxon>
        <taxon>Chitinophagales</taxon>
        <taxon>Chitinophagaceae</taxon>
        <taxon>Chitinophaga</taxon>
    </lineage>
</organism>
<feature type="domain" description="HTH araC/xylS-type" evidence="8">
    <location>
        <begin position="1228"/>
        <end position="1327"/>
    </location>
</feature>
<name>A0A1C4FUL6_9BACT</name>
<proteinExistence type="predicted"/>
<keyword evidence="3 6" id="KW-0597">Phosphoprotein</keyword>
<dbReference type="CDD" id="cd00082">
    <property type="entry name" value="HisKA"/>
    <property type="match status" value="1"/>
</dbReference>
<dbReference type="InterPro" id="IPR036097">
    <property type="entry name" value="HisK_dim/P_sf"/>
</dbReference>
<evidence type="ECO:0000259" key="10">
    <source>
        <dbReference type="PROSITE" id="PS50110"/>
    </source>
</evidence>
<evidence type="ECO:0000256" key="1">
    <source>
        <dbReference type="ARBA" id="ARBA00000085"/>
    </source>
</evidence>
<dbReference type="EC" id="2.7.13.3" evidence="2"/>
<dbReference type="InterPro" id="IPR005467">
    <property type="entry name" value="His_kinase_dom"/>
</dbReference>
<dbReference type="Pfam" id="PF07495">
    <property type="entry name" value="Y_Y_Y"/>
    <property type="match status" value="1"/>
</dbReference>
<dbReference type="SUPFAM" id="SSF63829">
    <property type="entry name" value="Calcium-dependent phosphotriesterase"/>
    <property type="match status" value="3"/>
</dbReference>
<dbReference type="InterPro" id="IPR009057">
    <property type="entry name" value="Homeodomain-like_sf"/>
</dbReference>
<dbReference type="InterPro" id="IPR011123">
    <property type="entry name" value="Y_Y_Y"/>
</dbReference>
<dbReference type="Gene3D" id="3.40.50.2300">
    <property type="match status" value="1"/>
</dbReference>
<dbReference type="Pfam" id="PF00072">
    <property type="entry name" value="Response_reg"/>
    <property type="match status" value="1"/>
</dbReference>
<feature type="domain" description="Response regulatory" evidence="10">
    <location>
        <begin position="1080"/>
        <end position="1195"/>
    </location>
</feature>
<dbReference type="SUPFAM" id="SSF55874">
    <property type="entry name" value="ATPase domain of HSP90 chaperone/DNA topoisomerase II/histidine kinase"/>
    <property type="match status" value="1"/>
</dbReference>
<evidence type="ECO:0000256" key="6">
    <source>
        <dbReference type="PROSITE-ProRule" id="PRU00169"/>
    </source>
</evidence>
<dbReference type="PROSITE" id="PS50110">
    <property type="entry name" value="RESPONSE_REGULATORY"/>
    <property type="match status" value="1"/>
</dbReference>
<keyword evidence="4" id="KW-0805">Transcription regulation</keyword>